<keyword evidence="3" id="KW-1185">Reference proteome</keyword>
<protein>
    <submittedName>
        <fullName evidence="2">Uncharacterized protein</fullName>
    </submittedName>
</protein>
<feature type="compositionally biased region" description="Basic and acidic residues" evidence="1">
    <location>
        <begin position="74"/>
        <end position="107"/>
    </location>
</feature>
<accession>A0A8X6SC12</accession>
<organism evidence="2 3">
    <name type="scientific">Trichonephila clavipes</name>
    <name type="common">Golden silk orbweaver</name>
    <name type="synonym">Nephila clavipes</name>
    <dbReference type="NCBI Taxonomy" id="2585209"/>
    <lineage>
        <taxon>Eukaryota</taxon>
        <taxon>Metazoa</taxon>
        <taxon>Ecdysozoa</taxon>
        <taxon>Arthropoda</taxon>
        <taxon>Chelicerata</taxon>
        <taxon>Arachnida</taxon>
        <taxon>Araneae</taxon>
        <taxon>Araneomorphae</taxon>
        <taxon>Entelegynae</taxon>
        <taxon>Araneoidea</taxon>
        <taxon>Nephilidae</taxon>
        <taxon>Trichonephila</taxon>
    </lineage>
</organism>
<dbReference type="EMBL" id="BMAU01021282">
    <property type="protein sequence ID" value="GFY08638.1"/>
    <property type="molecule type" value="Genomic_DNA"/>
</dbReference>
<feature type="compositionally biased region" description="Basic and acidic residues" evidence="1">
    <location>
        <begin position="21"/>
        <end position="34"/>
    </location>
</feature>
<sequence length="117" mass="13612">MKERPISEITPPQGEAGGIKRTNEDETRVRHEDGHMTTHLFKIFQITSPTSLSEDQEMSCSLRSNFVESQNHSDWLETKRKLEETGDSVKKRFYPESQRKGEKEKPVSHRNCPRRGK</sequence>
<name>A0A8X6SC12_TRICX</name>
<evidence type="ECO:0000313" key="3">
    <source>
        <dbReference type="Proteomes" id="UP000887159"/>
    </source>
</evidence>
<gene>
    <name evidence="2" type="ORF">TNCV_810711</name>
</gene>
<proteinExistence type="predicted"/>
<reference evidence="2" key="1">
    <citation type="submission" date="2020-08" db="EMBL/GenBank/DDBJ databases">
        <title>Multicomponent nature underlies the extraordinary mechanical properties of spider dragline silk.</title>
        <authorList>
            <person name="Kono N."/>
            <person name="Nakamura H."/>
            <person name="Mori M."/>
            <person name="Yoshida Y."/>
            <person name="Ohtoshi R."/>
            <person name="Malay A.D."/>
            <person name="Moran D.A.P."/>
            <person name="Tomita M."/>
            <person name="Numata K."/>
            <person name="Arakawa K."/>
        </authorList>
    </citation>
    <scope>NUCLEOTIDE SEQUENCE</scope>
</reference>
<feature type="region of interest" description="Disordered" evidence="1">
    <location>
        <begin position="68"/>
        <end position="117"/>
    </location>
</feature>
<evidence type="ECO:0000313" key="2">
    <source>
        <dbReference type="EMBL" id="GFY08638.1"/>
    </source>
</evidence>
<dbReference type="AlphaFoldDB" id="A0A8X6SC12"/>
<dbReference type="Proteomes" id="UP000887159">
    <property type="component" value="Unassembled WGS sequence"/>
</dbReference>
<feature type="region of interest" description="Disordered" evidence="1">
    <location>
        <begin position="1"/>
        <end position="34"/>
    </location>
</feature>
<evidence type="ECO:0000256" key="1">
    <source>
        <dbReference type="SAM" id="MobiDB-lite"/>
    </source>
</evidence>
<comment type="caution">
    <text evidence="2">The sequence shown here is derived from an EMBL/GenBank/DDBJ whole genome shotgun (WGS) entry which is preliminary data.</text>
</comment>